<comment type="caution">
    <text evidence="2">The sequence shown here is derived from an EMBL/GenBank/DDBJ whole genome shotgun (WGS) entry which is preliminary data.</text>
</comment>
<evidence type="ECO:0000313" key="3">
    <source>
        <dbReference type="Proteomes" id="UP001160390"/>
    </source>
</evidence>
<feature type="region of interest" description="Disordered" evidence="1">
    <location>
        <begin position="104"/>
        <end position="123"/>
    </location>
</feature>
<gene>
    <name evidence="2" type="ORF">CCHLO57077_00005202</name>
</gene>
<reference evidence="2" key="1">
    <citation type="submission" date="2023-01" db="EMBL/GenBank/DDBJ databases">
        <authorList>
            <person name="Piombo E."/>
        </authorList>
    </citation>
    <scope>NUCLEOTIDE SEQUENCE</scope>
</reference>
<dbReference type="EMBL" id="CABFNP030001266">
    <property type="protein sequence ID" value="CAI6095614.1"/>
    <property type="molecule type" value="Genomic_DNA"/>
</dbReference>
<dbReference type="Proteomes" id="UP001160390">
    <property type="component" value="Unassembled WGS sequence"/>
</dbReference>
<sequence length="176" mass="19013">MRFRTRSRGNTVVLATTLPTIPAVASPPPQGRLYLLSASRSCSYVRKKMPIEGTICPTPGPMPRKKPFSPSSRLMLEMAPHSELYILCLPCAANRVLRRSSGRSRDEAFGGAGEPVVGKGALQSHRRSAVGPELYGCVADVHDLGGDVALPKTRDPFMLEYVLYRCDGASVGRGIT</sequence>
<dbReference type="AlphaFoldDB" id="A0AA35MFH9"/>
<proteinExistence type="predicted"/>
<keyword evidence="3" id="KW-1185">Reference proteome</keyword>
<organism evidence="2 3">
    <name type="scientific">Clonostachys chloroleuca</name>
    <dbReference type="NCBI Taxonomy" id="1926264"/>
    <lineage>
        <taxon>Eukaryota</taxon>
        <taxon>Fungi</taxon>
        <taxon>Dikarya</taxon>
        <taxon>Ascomycota</taxon>
        <taxon>Pezizomycotina</taxon>
        <taxon>Sordariomycetes</taxon>
        <taxon>Hypocreomycetidae</taxon>
        <taxon>Hypocreales</taxon>
        <taxon>Bionectriaceae</taxon>
        <taxon>Clonostachys</taxon>
    </lineage>
</organism>
<protein>
    <submittedName>
        <fullName evidence="2">Uncharacterized protein</fullName>
    </submittedName>
</protein>
<name>A0AA35MFH9_9HYPO</name>
<evidence type="ECO:0000313" key="2">
    <source>
        <dbReference type="EMBL" id="CAI6095614.1"/>
    </source>
</evidence>
<accession>A0AA35MFH9</accession>
<evidence type="ECO:0000256" key="1">
    <source>
        <dbReference type="SAM" id="MobiDB-lite"/>
    </source>
</evidence>